<dbReference type="InterPro" id="IPR001469">
    <property type="entry name" value="ATP_synth_F1_dsu/esu"/>
</dbReference>
<evidence type="ECO:0000256" key="5">
    <source>
        <dbReference type="ARBA" id="ARBA00023065"/>
    </source>
</evidence>
<dbReference type="Gene3D" id="2.60.15.10">
    <property type="entry name" value="F0F1 ATP synthase delta/epsilon subunit, N-terminal"/>
    <property type="match status" value="1"/>
</dbReference>
<evidence type="ECO:0000256" key="6">
    <source>
        <dbReference type="ARBA" id="ARBA00023136"/>
    </source>
</evidence>
<dbReference type="GO" id="GO:0005524">
    <property type="term" value="F:ATP binding"/>
    <property type="evidence" value="ECO:0007669"/>
    <property type="project" value="UniProtKB-UniRule"/>
</dbReference>
<gene>
    <name evidence="8" type="primary">atpC</name>
    <name evidence="12" type="ORF">NIE36_07100</name>
    <name evidence="11" type="ORF">OSB80_07115</name>
</gene>
<dbReference type="EMBL" id="JAMXWF010000004">
    <property type="protein sequence ID" value="MDQ6406974.1"/>
    <property type="molecule type" value="Genomic_DNA"/>
</dbReference>
<dbReference type="Proteomes" id="UP001209412">
    <property type="component" value="Unassembled WGS sequence"/>
</dbReference>
<keyword evidence="4 8" id="KW-0813">Transport</keyword>
<dbReference type="Pfam" id="PF02823">
    <property type="entry name" value="ATP-synt_DE_N"/>
    <property type="match status" value="1"/>
</dbReference>
<keyword evidence="7 8" id="KW-0139">CF(1)</keyword>
<dbReference type="GO" id="GO:0020037">
    <property type="term" value="F:heme binding"/>
    <property type="evidence" value="ECO:0007669"/>
    <property type="project" value="InterPro"/>
</dbReference>
<accession>A0AAP5EMY7</accession>
<evidence type="ECO:0000256" key="1">
    <source>
        <dbReference type="ARBA" id="ARBA00003543"/>
    </source>
</evidence>
<evidence type="ECO:0000256" key="9">
    <source>
        <dbReference type="SAM" id="MobiDB-lite"/>
    </source>
</evidence>
<keyword evidence="6 8" id="KW-0472">Membrane</keyword>
<dbReference type="InterPro" id="IPR020546">
    <property type="entry name" value="ATP_synth_F1_dsu/esu_N"/>
</dbReference>
<dbReference type="Proteomes" id="UP001242288">
    <property type="component" value="Unassembled WGS sequence"/>
</dbReference>
<sequence length="154" mass="16355">MSAAPLTLTVATPLRVWFDAVEIVSLRAEDASGSFGIRPGHADCVTLLAPSVVRWTCTDGTTRYCAVDGGVLLVSRGVRISIACREAISGDSLESLEAGVRSRHAEEDDAARRARVEQLQLHARAVRQMLRYLRPHPGGGADGPDGPGIGANPR</sequence>
<dbReference type="NCBIfam" id="NF009981">
    <property type="entry name" value="PRK13447.1"/>
    <property type="match status" value="1"/>
</dbReference>
<feature type="region of interest" description="Disordered" evidence="9">
    <location>
        <begin position="133"/>
        <end position="154"/>
    </location>
</feature>
<evidence type="ECO:0000256" key="3">
    <source>
        <dbReference type="ARBA" id="ARBA00005712"/>
    </source>
</evidence>
<dbReference type="NCBIfam" id="TIGR03166">
    <property type="entry name" value="alt_F1F0_F1_eps"/>
    <property type="match status" value="1"/>
</dbReference>
<comment type="subunit">
    <text evidence="8">F-type ATPases have 2 components, CF(1) - the catalytic core - and CF(0) - the membrane proton channel. CF(1) has five subunits: alpha(3), beta(3), gamma(1), delta(1), epsilon(1). CF(0) has three main subunits: a, b and c.</text>
</comment>
<evidence type="ECO:0000313" key="11">
    <source>
        <dbReference type="EMBL" id="MCX4145143.1"/>
    </source>
</evidence>
<evidence type="ECO:0000256" key="7">
    <source>
        <dbReference type="ARBA" id="ARBA00023196"/>
    </source>
</evidence>
<evidence type="ECO:0000313" key="12">
    <source>
        <dbReference type="EMBL" id="MDQ6406974.1"/>
    </source>
</evidence>
<dbReference type="GO" id="GO:0046933">
    <property type="term" value="F:proton-transporting ATP synthase activity, rotational mechanism"/>
    <property type="evidence" value="ECO:0007669"/>
    <property type="project" value="UniProtKB-UniRule"/>
</dbReference>
<dbReference type="AlphaFoldDB" id="A0AAP5EMY7"/>
<name>A0AAP5EMY7_9BURK</name>
<dbReference type="RefSeq" id="WP_266257125.1">
    <property type="nucleotide sequence ID" value="NZ_JAMXWF010000004.1"/>
</dbReference>
<proteinExistence type="inferred from homology"/>
<keyword evidence="8" id="KW-1003">Cell membrane</keyword>
<dbReference type="InterPro" id="IPR036771">
    <property type="entry name" value="ATPsynth_dsu/esu_N"/>
</dbReference>
<reference evidence="12" key="1">
    <citation type="submission" date="2022-06" db="EMBL/GenBank/DDBJ databases">
        <title>PHB producers.</title>
        <authorList>
            <person name="Besaury L."/>
        </authorList>
    </citation>
    <scope>NUCLEOTIDE SEQUENCE</scope>
    <source>
        <strain evidence="12 13">SEWS6</strain>
    </source>
</reference>
<evidence type="ECO:0000256" key="2">
    <source>
        <dbReference type="ARBA" id="ARBA00004184"/>
    </source>
</evidence>
<comment type="caution">
    <text evidence="12">The sequence shown here is derived from an EMBL/GenBank/DDBJ whole genome shotgun (WGS) entry which is preliminary data.</text>
</comment>
<protein>
    <recommendedName>
        <fullName evidence="8">ATP synthase epsilon chain</fullName>
    </recommendedName>
    <alternativeName>
        <fullName evidence="8">ATP synthase F1 sector epsilon subunit</fullName>
    </alternativeName>
    <alternativeName>
        <fullName evidence="8">F-ATPase epsilon subunit</fullName>
    </alternativeName>
</protein>
<dbReference type="HAMAP" id="MF_00530">
    <property type="entry name" value="ATP_synth_epsil_bac"/>
    <property type="match status" value="1"/>
</dbReference>
<dbReference type="PROSITE" id="PS00191">
    <property type="entry name" value="CYTOCHROME_B5_1"/>
    <property type="match status" value="1"/>
</dbReference>
<evidence type="ECO:0000256" key="4">
    <source>
        <dbReference type="ARBA" id="ARBA00022448"/>
    </source>
</evidence>
<dbReference type="InterPro" id="IPR018506">
    <property type="entry name" value="Cyt_B5_heme-BS"/>
</dbReference>
<feature type="domain" description="ATP synthase F1 complex delta/epsilon subunit N-terminal" evidence="10">
    <location>
        <begin position="6"/>
        <end position="87"/>
    </location>
</feature>
<evidence type="ECO:0000313" key="13">
    <source>
        <dbReference type="Proteomes" id="UP001209412"/>
    </source>
</evidence>
<comment type="similarity">
    <text evidence="3 8">Belongs to the ATPase epsilon chain family.</text>
</comment>
<dbReference type="InterPro" id="IPR024037">
    <property type="entry name" value="Alt_ATP_synth_F1_esu"/>
</dbReference>
<evidence type="ECO:0000313" key="14">
    <source>
        <dbReference type="Proteomes" id="UP001242288"/>
    </source>
</evidence>
<keyword evidence="5 8" id="KW-0406">Ion transport</keyword>
<dbReference type="GO" id="GO:0012505">
    <property type="term" value="C:endomembrane system"/>
    <property type="evidence" value="ECO:0007669"/>
    <property type="project" value="UniProtKB-SubCell"/>
</dbReference>
<dbReference type="SUPFAM" id="SSF51344">
    <property type="entry name" value="Epsilon subunit of F1F0-ATP synthase N-terminal domain"/>
    <property type="match status" value="1"/>
</dbReference>
<keyword evidence="13" id="KW-1185">Reference proteome</keyword>
<dbReference type="CDD" id="cd12152">
    <property type="entry name" value="F1-ATPase_delta"/>
    <property type="match status" value="1"/>
</dbReference>
<keyword evidence="8" id="KW-0375">Hydrogen ion transport</keyword>
<comment type="function">
    <text evidence="1 8">Produces ATP from ADP in the presence of a proton gradient across the membrane.</text>
</comment>
<evidence type="ECO:0000256" key="8">
    <source>
        <dbReference type="HAMAP-Rule" id="MF_00530"/>
    </source>
</evidence>
<dbReference type="GO" id="GO:0045259">
    <property type="term" value="C:proton-transporting ATP synthase complex"/>
    <property type="evidence" value="ECO:0007669"/>
    <property type="project" value="UniProtKB-KW"/>
</dbReference>
<evidence type="ECO:0000259" key="10">
    <source>
        <dbReference type="Pfam" id="PF02823"/>
    </source>
</evidence>
<dbReference type="GO" id="GO:0005886">
    <property type="term" value="C:plasma membrane"/>
    <property type="evidence" value="ECO:0007669"/>
    <property type="project" value="UniProtKB-SubCell"/>
</dbReference>
<comment type="subcellular location">
    <subcellularLocation>
        <location evidence="8">Cell membrane</location>
        <topology evidence="8">Peripheral membrane protein</topology>
    </subcellularLocation>
    <subcellularLocation>
        <location evidence="2">Endomembrane system</location>
        <topology evidence="2">Peripheral membrane protein</topology>
    </subcellularLocation>
</comment>
<keyword evidence="8" id="KW-0066">ATP synthesis</keyword>
<feature type="compositionally biased region" description="Gly residues" evidence="9">
    <location>
        <begin position="137"/>
        <end position="154"/>
    </location>
</feature>
<dbReference type="EMBL" id="JAPKHW010000004">
    <property type="protein sequence ID" value="MCX4145143.1"/>
    <property type="molecule type" value="Genomic_DNA"/>
</dbReference>
<organism evidence="12 14">
    <name type="scientific">Paraburkholderia madseniana</name>
    <dbReference type="NCBI Taxonomy" id="2599607"/>
    <lineage>
        <taxon>Bacteria</taxon>
        <taxon>Pseudomonadati</taxon>
        <taxon>Pseudomonadota</taxon>
        <taxon>Betaproteobacteria</taxon>
        <taxon>Burkholderiales</taxon>
        <taxon>Burkholderiaceae</taxon>
        <taxon>Paraburkholderia</taxon>
    </lineage>
</organism>